<reference evidence="2" key="1">
    <citation type="submission" date="2018-02" db="EMBL/GenBank/DDBJ databases">
        <title>Rhizophora mucronata_Transcriptome.</title>
        <authorList>
            <person name="Meera S.P."/>
            <person name="Sreeshan A."/>
            <person name="Augustine A."/>
        </authorList>
    </citation>
    <scope>NUCLEOTIDE SEQUENCE</scope>
    <source>
        <tissue evidence="2">Leaf</tissue>
    </source>
</reference>
<accession>A0A2P2MQ61</accession>
<organism evidence="2">
    <name type="scientific">Rhizophora mucronata</name>
    <name type="common">Asiatic mangrove</name>
    <dbReference type="NCBI Taxonomy" id="61149"/>
    <lineage>
        <taxon>Eukaryota</taxon>
        <taxon>Viridiplantae</taxon>
        <taxon>Streptophyta</taxon>
        <taxon>Embryophyta</taxon>
        <taxon>Tracheophyta</taxon>
        <taxon>Spermatophyta</taxon>
        <taxon>Magnoliopsida</taxon>
        <taxon>eudicotyledons</taxon>
        <taxon>Gunneridae</taxon>
        <taxon>Pentapetalae</taxon>
        <taxon>rosids</taxon>
        <taxon>fabids</taxon>
        <taxon>Malpighiales</taxon>
        <taxon>Rhizophoraceae</taxon>
        <taxon>Rhizophora</taxon>
    </lineage>
</organism>
<evidence type="ECO:0000256" key="1">
    <source>
        <dbReference type="SAM" id="MobiDB-lite"/>
    </source>
</evidence>
<name>A0A2P2MQ61_RHIMU</name>
<dbReference type="AlphaFoldDB" id="A0A2P2MQ61"/>
<protein>
    <submittedName>
        <fullName evidence="2">Uncharacterized protein LOC105132731</fullName>
    </submittedName>
</protein>
<dbReference type="EMBL" id="GGEC01051863">
    <property type="protein sequence ID" value="MBX32347.1"/>
    <property type="molecule type" value="Transcribed_RNA"/>
</dbReference>
<feature type="compositionally biased region" description="Polar residues" evidence="1">
    <location>
        <begin position="49"/>
        <end position="60"/>
    </location>
</feature>
<proteinExistence type="predicted"/>
<feature type="region of interest" description="Disordered" evidence="1">
    <location>
        <begin position="49"/>
        <end position="79"/>
    </location>
</feature>
<evidence type="ECO:0000313" key="2">
    <source>
        <dbReference type="EMBL" id="MBX32347.1"/>
    </source>
</evidence>
<sequence length="115" mass="12744">MDWYSGVDIDDDFVVPNDELSDRLPSPKSWPKWGTCLHESMDMDMTQDAINSNGEFSSSEIGMEGPANDGDQCSGLSGGGRMTGKSLSRAAFICDQQDHCLDWLARIEEMDDLFL</sequence>